<feature type="signal peptide" evidence="1">
    <location>
        <begin position="1"/>
        <end position="35"/>
    </location>
</feature>
<keyword evidence="2" id="KW-1185">Reference proteome</keyword>
<evidence type="ECO:0000313" key="2">
    <source>
        <dbReference type="Proteomes" id="UP000887566"/>
    </source>
</evidence>
<evidence type="ECO:0000313" key="3">
    <source>
        <dbReference type="WBParaSite" id="PSAMB.scaffold1455size31308.g13152.t1"/>
    </source>
</evidence>
<dbReference type="AlphaFoldDB" id="A0A914V1S0"/>
<proteinExistence type="predicted"/>
<evidence type="ECO:0000256" key="1">
    <source>
        <dbReference type="SAM" id="SignalP"/>
    </source>
</evidence>
<organism evidence="2 3">
    <name type="scientific">Plectus sambesii</name>
    <dbReference type="NCBI Taxonomy" id="2011161"/>
    <lineage>
        <taxon>Eukaryota</taxon>
        <taxon>Metazoa</taxon>
        <taxon>Ecdysozoa</taxon>
        <taxon>Nematoda</taxon>
        <taxon>Chromadorea</taxon>
        <taxon>Plectida</taxon>
        <taxon>Plectina</taxon>
        <taxon>Plectoidea</taxon>
        <taxon>Plectidae</taxon>
        <taxon>Plectus</taxon>
    </lineage>
</organism>
<dbReference type="Proteomes" id="UP000887566">
    <property type="component" value="Unplaced"/>
</dbReference>
<dbReference type="WBParaSite" id="PSAMB.scaffold1455size31308.g13152.t1">
    <property type="protein sequence ID" value="PSAMB.scaffold1455size31308.g13152.t1"/>
    <property type="gene ID" value="PSAMB.scaffold1455size31308.g13152"/>
</dbReference>
<keyword evidence="1" id="KW-0732">Signal</keyword>
<reference evidence="3" key="1">
    <citation type="submission" date="2022-11" db="UniProtKB">
        <authorList>
            <consortium name="WormBaseParasite"/>
        </authorList>
    </citation>
    <scope>IDENTIFICATION</scope>
</reference>
<feature type="chain" id="PRO_5037365555" evidence="1">
    <location>
        <begin position="36"/>
        <end position="118"/>
    </location>
</feature>
<accession>A0A914V1S0</accession>
<name>A0A914V1S0_9BILA</name>
<protein>
    <submittedName>
        <fullName evidence="3">Uncharacterized protein</fullName>
    </submittedName>
</protein>
<sequence>MSKTNHKVVSRPMFNSPALYLKLLVIGLIVADVHSASLKFENGGEEPSESSRVKRLWDWGGYNFYYGGGYLPITGVTTTTVGATGTADTVDMVAVVRVLGRMNVVTGAEMRILQLKHL</sequence>